<protein>
    <submittedName>
        <fullName evidence="2">Predicted protein</fullName>
    </submittedName>
</protein>
<feature type="region of interest" description="Disordered" evidence="1">
    <location>
        <begin position="1"/>
        <end position="31"/>
    </location>
</feature>
<dbReference type="RefSeq" id="XP_001889964.1">
    <property type="nucleotide sequence ID" value="XM_001889929.1"/>
</dbReference>
<proteinExistence type="predicted"/>
<dbReference type="Proteomes" id="UP000001194">
    <property type="component" value="Unassembled WGS sequence"/>
</dbReference>
<evidence type="ECO:0000313" key="3">
    <source>
        <dbReference type="Proteomes" id="UP000001194"/>
    </source>
</evidence>
<dbReference type="EMBL" id="DS547165">
    <property type="protein sequence ID" value="EDQ99413.1"/>
    <property type="molecule type" value="Genomic_DNA"/>
</dbReference>
<feature type="compositionally biased region" description="Polar residues" evidence="1">
    <location>
        <begin position="20"/>
        <end position="31"/>
    </location>
</feature>
<dbReference type="GeneID" id="6085633"/>
<dbReference type="HOGENOM" id="CLU_888691_0_0_1"/>
<dbReference type="InParanoid" id="B0E181"/>
<accession>B0E181</accession>
<gene>
    <name evidence="2" type="ORF">LACBIDRAFT_335057</name>
</gene>
<organism evidence="3">
    <name type="scientific">Laccaria bicolor (strain S238N-H82 / ATCC MYA-4686)</name>
    <name type="common">Bicoloured deceiver</name>
    <name type="synonym">Laccaria laccata var. bicolor</name>
    <dbReference type="NCBI Taxonomy" id="486041"/>
    <lineage>
        <taxon>Eukaryota</taxon>
        <taxon>Fungi</taxon>
        <taxon>Dikarya</taxon>
        <taxon>Basidiomycota</taxon>
        <taxon>Agaricomycotina</taxon>
        <taxon>Agaricomycetes</taxon>
        <taxon>Agaricomycetidae</taxon>
        <taxon>Agaricales</taxon>
        <taxon>Agaricineae</taxon>
        <taxon>Hydnangiaceae</taxon>
        <taxon>Laccaria</taxon>
    </lineage>
</organism>
<keyword evidence="3" id="KW-1185">Reference proteome</keyword>
<dbReference type="AlphaFoldDB" id="B0E181"/>
<reference evidence="2 3" key="1">
    <citation type="journal article" date="2008" name="Nature">
        <title>The genome of Laccaria bicolor provides insights into mycorrhizal symbiosis.</title>
        <authorList>
            <person name="Martin F."/>
            <person name="Aerts A."/>
            <person name="Ahren D."/>
            <person name="Brun A."/>
            <person name="Danchin E.G.J."/>
            <person name="Duchaussoy F."/>
            <person name="Gibon J."/>
            <person name="Kohler A."/>
            <person name="Lindquist E."/>
            <person name="Pereda V."/>
            <person name="Salamov A."/>
            <person name="Shapiro H.J."/>
            <person name="Wuyts J."/>
            <person name="Blaudez D."/>
            <person name="Buee M."/>
            <person name="Brokstein P."/>
            <person name="Canbaeck B."/>
            <person name="Cohen D."/>
            <person name="Courty P.E."/>
            <person name="Coutinho P.M."/>
            <person name="Delaruelle C."/>
            <person name="Detter J.C."/>
            <person name="Deveau A."/>
            <person name="DiFazio S."/>
            <person name="Duplessis S."/>
            <person name="Fraissinet-Tachet L."/>
            <person name="Lucic E."/>
            <person name="Frey-Klett P."/>
            <person name="Fourrey C."/>
            <person name="Feussner I."/>
            <person name="Gay G."/>
            <person name="Grimwood J."/>
            <person name="Hoegger P.J."/>
            <person name="Jain P."/>
            <person name="Kilaru S."/>
            <person name="Labbe J."/>
            <person name="Lin Y.C."/>
            <person name="Legue V."/>
            <person name="Le Tacon F."/>
            <person name="Marmeisse R."/>
            <person name="Melayah D."/>
            <person name="Montanini B."/>
            <person name="Muratet M."/>
            <person name="Nehls U."/>
            <person name="Niculita-Hirzel H."/>
            <person name="Oudot-Le Secq M.P."/>
            <person name="Peter M."/>
            <person name="Quesneville H."/>
            <person name="Rajashekar B."/>
            <person name="Reich M."/>
            <person name="Rouhier N."/>
            <person name="Schmutz J."/>
            <person name="Yin T."/>
            <person name="Chalot M."/>
            <person name="Henrissat B."/>
            <person name="Kuees U."/>
            <person name="Lucas S."/>
            <person name="Van de Peer Y."/>
            <person name="Podila G.K."/>
            <person name="Polle A."/>
            <person name="Pukkila P.J."/>
            <person name="Richardson P.M."/>
            <person name="Rouze P."/>
            <person name="Sanders I.R."/>
            <person name="Stajich J.E."/>
            <person name="Tunlid A."/>
            <person name="Tuskan G."/>
            <person name="Grigoriev I.V."/>
        </authorList>
    </citation>
    <scope>NUCLEOTIDE SEQUENCE [LARGE SCALE GENOMIC DNA]</scope>
    <source>
        <strain evidence="3">S238N-H82 / ATCC MYA-4686</strain>
    </source>
</reference>
<evidence type="ECO:0000256" key="1">
    <source>
        <dbReference type="SAM" id="MobiDB-lite"/>
    </source>
</evidence>
<evidence type="ECO:0000313" key="2">
    <source>
        <dbReference type="EMBL" id="EDQ99413.1"/>
    </source>
</evidence>
<name>B0E181_LACBS</name>
<sequence length="313" mass="34637">MLIPLLTTEGPTNAGAKASSGLQRATTSNRNSRCNEPPYVNFLVTIHAKLSSIFFGVIVADVDTTSHHQRTCRCGRYSSGLLYACQLQSQEEFAFQLSTCMMRRSFAYSCRQIGIPLGLRSVFDILHFLLHQPAGLEENKRARETFEYGGAGPSIESPLLPILRPFSVGPTKKVFCAHFATWEGIMHQGPDSNSSAILLLFIIQLPSSSLPLSSSFAKNYSANMSSSFVFLLRLFQVETLLLEKSSTSLCLRRSSEGHALTKEIFLGFLNFVSDVPRSGERYKATYHITSVDHAWSPIPTSCGPSLYMPSLYL</sequence>
<dbReference type="KEGG" id="lbc:LACBIDRAFT_335057"/>